<gene>
    <name evidence="3" type="ORF">GCM10022278_22830</name>
</gene>
<keyword evidence="2" id="KW-1133">Transmembrane helix</keyword>
<keyword evidence="2" id="KW-0472">Membrane</keyword>
<evidence type="ECO:0008006" key="5">
    <source>
        <dbReference type="Google" id="ProtNLM"/>
    </source>
</evidence>
<evidence type="ECO:0000313" key="4">
    <source>
        <dbReference type="Proteomes" id="UP001501337"/>
    </source>
</evidence>
<accession>A0ABP7PG50</accession>
<organism evidence="3 4">
    <name type="scientific">Allohahella marinimesophila</name>
    <dbReference type="NCBI Taxonomy" id="1054972"/>
    <lineage>
        <taxon>Bacteria</taxon>
        <taxon>Pseudomonadati</taxon>
        <taxon>Pseudomonadota</taxon>
        <taxon>Gammaproteobacteria</taxon>
        <taxon>Oceanospirillales</taxon>
        <taxon>Hahellaceae</taxon>
        <taxon>Allohahella</taxon>
    </lineage>
</organism>
<feature type="compositionally biased region" description="Basic and acidic residues" evidence="1">
    <location>
        <begin position="125"/>
        <end position="139"/>
    </location>
</feature>
<feature type="transmembrane region" description="Helical" evidence="2">
    <location>
        <begin position="47"/>
        <end position="66"/>
    </location>
</feature>
<reference evidence="4" key="1">
    <citation type="journal article" date="2019" name="Int. J. Syst. Evol. Microbiol.">
        <title>The Global Catalogue of Microorganisms (GCM) 10K type strain sequencing project: providing services to taxonomists for standard genome sequencing and annotation.</title>
        <authorList>
            <consortium name="The Broad Institute Genomics Platform"/>
            <consortium name="The Broad Institute Genome Sequencing Center for Infectious Disease"/>
            <person name="Wu L."/>
            <person name="Ma J."/>
        </authorList>
    </citation>
    <scope>NUCLEOTIDE SEQUENCE [LARGE SCALE GENOMIC DNA]</scope>
    <source>
        <strain evidence="4">JCM 17555</strain>
    </source>
</reference>
<comment type="caution">
    <text evidence="3">The sequence shown here is derived from an EMBL/GenBank/DDBJ whole genome shotgun (WGS) entry which is preliminary data.</text>
</comment>
<keyword evidence="2" id="KW-0812">Transmembrane</keyword>
<feature type="region of interest" description="Disordered" evidence="1">
    <location>
        <begin position="125"/>
        <end position="146"/>
    </location>
</feature>
<proteinExistence type="predicted"/>
<sequence length="146" mass="16192">MNTQSALSFVLGHDIVLAWLAYLLAATVAYVLLLWPLRAVRPMWLQFIFRALSVAILFTPALVQVTDMRLLVPAWFTALYGVLQKAGEVVQTSLMALLVGLVVALLIAAVQSWLTHRQDVRKDQERRQAAAARQSREARPAPTASV</sequence>
<keyword evidence="4" id="KW-1185">Reference proteome</keyword>
<name>A0ABP7PG50_9GAMM</name>
<dbReference type="EMBL" id="BAABBO010000010">
    <property type="protein sequence ID" value="GAA3964494.1"/>
    <property type="molecule type" value="Genomic_DNA"/>
</dbReference>
<dbReference type="Proteomes" id="UP001501337">
    <property type="component" value="Unassembled WGS sequence"/>
</dbReference>
<feature type="transmembrane region" description="Helical" evidence="2">
    <location>
        <begin position="15"/>
        <end position="35"/>
    </location>
</feature>
<dbReference type="RefSeq" id="WP_344806429.1">
    <property type="nucleotide sequence ID" value="NZ_BAABBO010000010.1"/>
</dbReference>
<evidence type="ECO:0000256" key="1">
    <source>
        <dbReference type="SAM" id="MobiDB-lite"/>
    </source>
</evidence>
<protein>
    <recommendedName>
        <fullName evidence="5">Holin-like protein</fullName>
    </recommendedName>
</protein>
<evidence type="ECO:0000313" key="3">
    <source>
        <dbReference type="EMBL" id="GAA3964494.1"/>
    </source>
</evidence>
<feature type="transmembrane region" description="Helical" evidence="2">
    <location>
        <begin position="94"/>
        <end position="114"/>
    </location>
</feature>
<evidence type="ECO:0000256" key="2">
    <source>
        <dbReference type="SAM" id="Phobius"/>
    </source>
</evidence>